<dbReference type="Proteomes" id="UP000478052">
    <property type="component" value="Unassembled WGS sequence"/>
</dbReference>
<reference evidence="1 2" key="1">
    <citation type="submission" date="2019-08" db="EMBL/GenBank/DDBJ databases">
        <title>Whole genome of Aphis craccivora.</title>
        <authorList>
            <person name="Voronova N.V."/>
            <person name="Shulinski R.S."/>
            <person name="Bandarenka Y.V."/>
            <person name="Zhorov D.G."/>
            <person name="Warner D."/>
        </authorList>
    </citation>
    <scope>NUCLEOTIDE SEQUENCE [LARGE SCALE GENOMIC DNA]</scope>
    <source>
        <strain evidence="1">180601</strain>
        <tissue evidence="1">Whole Body</tissue>
    </source>
</reference>
<evidence type="ECO:0000313" key="1">
    <source>
        <dbReference type="EMBL" id="KAF0762684.1"/>
    </source>
</evidence>
<dbReference type="EMBL" id="VUJU01002075">
    <property type="protein sequence ID" value="KAF0762684.1"/>
    <property type="molecule type" value="Genomic_DNA"/>
</dbReference>
<name>A0A6G0YXP3_APHCR</name>
<sequence>IEVLLLLQNVVTNTKNHCKINTFITSFRILKWRSLHMVHNIVQVFQESLCRRRRISC</sequence>
<dbReference type="AlphaFoldDB" id="A0A6G0YXP3"/>
<accession>A0A6G0YXP3</accession>
<protein>
    <submittedName>
        <fullName evidence="1">Uncharacterized protein</fullName>
    </submittedName>
</protein>
<proteinExistence type="predicted"/>
<gene>
    <name evidence="1" type="ORF">FWK35_00005938</name>
</gene>
<keyword evidence="2" id="KW-1185">Reference proteome</keyword>
<evidence type="ECO:0000313" key="2">
    <source>
        <dbReference type="Proteomes" id="UP000478052"/>
    </source>
</evidence>
<feature type="non-terminal residue" evidence="1">
    <location>
        <position position="1"/>
    </location>
</feature>
<comment type="caution">
    <text evidence="1">The sequence shown here is derived from an EMBL/GenBank/DDBJ whole genome shotgun (WGS) entry which is preliminary data.</text>
</comment>
<organism evidence="1 2">
    <name type="scientific">Aphis craccivora</name>
    <name type="common">Cowpea aphid</name>
    <dbReference type="NCBI Taxonomy" id="307492"/>
    <lineage>
        <taxon>Eukaryota</taxon>
        <taxon>Metazoa</taxon>
        <taxon>Ecdysozoa</taxon>
        <taxon>Arthropoda</taxon>
        <taxon>Hexapoda</taxon>
        <taxon>Insecta</taxon>
        <taxon>Pterygota</taxon>
        <taxon>Neoptera</taxon>
        <taxon>Paraneoptera</taxon>
        <taxon>Hemiptera</taxon>
        <taxon>Sternorrhyncha</taxon>
        <taxon>Aphidomorpha</taxon>
        <taxon>Aphidoidea</taxon>
        <taxon>Aphididae</taxon>
        <taxon>Aphidini</taxon>
        <taxon>Aphis</taxon>
        <taxon>Aphis</taxon>
    </lineage>
</organism>